<dbReference type="EMBL" id="CP009056">
    <property type="protein sequence ID" value="AJA44718.1"/>
    <property type="molecule type" value="Genomic_DNA"/>
</dbReference>
<name>A0A0A7RZR0_FRIPE</name>
<evidence type="ECO:0000313" key="1">
    <source>
        <dbReference type="EMBL" id="AJA44718.1"/>
    </source>
</evidence>
<evidence type="ECO:0000313" key="2">
    <source>
        <dbReference type="Proteomes" id="UP000030901"/>
    </source>
</evidence>
<dbReference type="GO" id="GO:0016740">
    <property type="term" value="F:transferase activity"/>
    <property type="evidence" value="ECO:0007669"/>
    <property type="project" value="UniProtKB-KW"/>
</dbReference>
<sequence length="228" mass="26817">MIKPINLNDFTVQSVDNYYVNILSQFFDNQISYQVLTEKKTRAVWLIEIENKKYTIKWDCEKINHLDQKIKLKFQGTFYPNLMKRIEKAKQMGCKLVGSIYVVAQRKKGNILETYLLSEYVEGVPIKNFGEDYSPYQTKIKEAVKQLHQFGLASCDLNPFNILLTDNNEIKIIDLSDNGMFCIAKAKDARHLKRFYNINLNNRPGILYHLVGLRDKWIKLSRKLRNKK</sequence>
<dbReference type="InterPro" id="IPR011009">
    <property type="entry name" value="Kinase-like_dom_sf"/>
</dbReference>
<dbReference type="RefSeq" id="WP_039104335.1">
    <property type="nucleotide sequence ID" value="NZ_CP009056.1"/>
</dbReference>
<dbReference type="InterPro" id="IPR009330">
    <property type="entry name" value="LipoPS_heptP_kinase"/>
</dbReference>
<dbReference type="KEGG" id="fpp:FPB0191_00892"/>
<dbReference type="HOGENOM" id="CLU_103657_0_0_6"/>
<reference evidence="1 2" key="1">
    <citation type="journal article" date="2014" name="Appl. Environ. Microbiol.">
        <title>Gut symbionts from distinct hosts exhibit genotoxic activity via divergent colibactin biosynthetic pathways.</title>
        <authorList>
            <person name="Engel P."/>
            <person name="Vizcaino M.I."/>
            <person name="Crawford J.M."/>
        </authorList>
    </citation>
    <scope>NUCLEOTIDE SEQUENCE [LARGE SCALE GENOMIC DNA]</scope>
    <source>
        <strain evidence="1 2">PEB0191</strain>
    </source>
</reference>
<dbReference type="Pfam" id="PF06176">
    <property type="entry name" value="WaaY"/>
    <property type="match status" value="1"/>
</dbReference>
<organism evidence="1 2">
    <name type="scientific">Frischella perrara</name>
    <dbReference type="NCBI Taxonomy" id="1267021"/>
    <lineage>
        <taxon>Bacteria</taxon>
        <taxon>Pseudomonadati</taxon>
        <taxon>Pseudomonadota</taxon>
        <taxon>Gammaproteobacteria</taxon>
        <taxon>Orbales</taxon>
        <taxon>Orbaceae</taxon>
        <taxon>Frischella</taxon>
    </lineage>
</organism>
<dbReference type="OrthoDB" id="9801841at2"/>
<dbReference type="Proteomes" id="UP000030901">
    <property type="component" value="Chromosome"/>
</dbReference>
<dbReference type="EC" id="2.7.1.-" evidence="1"/>
<dbReference type="SUPFAM" id="SSF56112">
    <property type="entry name" value="Protein kinase-like (PK-like)"/>
    <property type="match status" value="1"/>
</dbReference>
<keyword evidence="1" id="KW-0808">Transferase</keyword>
<protein>
    <submittedName>
        <fullName evidence="1">Lipopolysaccharide core biosynthesis protein (WaaY)</fullName>
        <ecNumber evidence="1">2.7.1.-</ecNumber>
    </submittedName>
</protein>
<dbReference type="STRING" id="1267021.FPB0191_00892"/>
<dbReference type="Gene3D" id="1.10.510.10">
    <property type="entry name" value="Transferase(Phosphotransferase) domain 1"/>
    <property type="match status" value="1"/>
</dbReference>
<gene>
    <name evidence="1" type="ORF">FPB0191_00892</name>
</gene>
<keyword evidence="2" id="KW-1185">Reference proteome</keyword>
<proteinExistence type="predicted"/>
<accession>A0A0A7RZR0</accession>
<dbReference type="AlphaFoldDB" id="A0A0A7RZR0"/>